<keyword evidence="2" id="KW-1185">Reference proteome</keyword>
<dbReference type="EMBL" id="JAYRBN010000091">
    <property type="protein sequence ID" value="KAL2730179.1"/>
    <property type="molecule type" value="Genomic_DNA"/>
</dbReference>
<evidence type="ECO:0000313" key="1">
    <source>
        <dbReference type="EMBL" id="KAL2730179.1"/>
    </source>
</evidence>
<proteinExistence type="predicted"/>
<evidence type="ECO:0000313" key="2">
    <source>
        <dbReference type="Proteomes" id="UP001607303"/>
    </source>
</evidence>
<accession>A0ABD2BBQ7</accession>
<reference evidence="1 2" key="1">
    <citation type="journal article" date="2024" name="Ann. Entomol. Soc. Am.">
        <title>Genomic analyses of the southern and eastern yellowjacket wasps (Hymenoptera: Vespidae) reveal evolutionary signatures of social life.</title>
        <authorList>
            <person name="Catto M.A."/>
            <person name="Caine P.B."/>
            <person name="Orr S.E."/>
            <person name="Hunt B.G."/>
            <person name="Goodisman M.A.D."/>
        </authorList>
    </citation>
    <scope>NUCLEOTIDE SEQUENCE [LARGE SCALE GENOMIC DNA]</scope>
    <source>
        <strain evidence="1">232</strain>
        <tissue evidence="1">Head and thorax</tissue>
    </source>
</reference>
<organism evidence="1 2">
    <name type="scientific">Vespula maculifrons</name>
    <name type="common">Eastern yellow jacket</name>
    <name type="synonym">Wasp</name>
    <dbReference type="NCBI Taxonomy" id="7453"/>
    <lineage>
        <taxon>Eukaryota</taxon>
        <taxon>Metazoa</taxon>
        <taxon>Ecdysozoa</taxon>
        <taxon>Arthropoda</taxon>
        <taxon>Hexapoda</taxon>
        <taxon>Insecta</taxon>
        <taxon>Pterygota</taxon>
        <taxon>Neoptera</taxon>
        <taxon>Endopterygota</taxon>
        <taxon>Hymenoptera</taxon>
        <taxon>Apocrita</taxon>
        <taxon>Aculeata</taxon>
        <taxon>Vespoidea</taxon>
        <taxon>Vespidae</taxon>
        <taxon>Vespinae</taxon>
        <taxon>Vespula</taxon>
    </lineage>
</organism>
<protein>
    <submittedName>
        <fullName evidence="1">Obscurin</fullName>
    </submittedName>
</protein>
<gene>
    <name evidence="1" type="ORF">V1477_015990</name>
</gene>
<dbReference type="Proteomes" id="UP001607303">
    <property type="component" value="Unassembled WGS sequence"/>
</dbReference>
<comment type="caution">
    <text evidence="1">The sequence shown here is derived from an EMBL/GenBank/DDBJ whole genome shotgun (WGS) entry which is preliminary data.</text>
</comment>
<dbReference type="AlphaFoldDB" id="A0ABD2BBQ7"/>
<name>A0ABD2BBQ7_VESMC</name>
<sequence>MIQSDNIKQRKRSAFRVQPQTRYEAPVEDSRIIRKLLCKDTDEQEGLGGCNNKVGERRVEMSLFSSTNFRSNRIITEFRGNNLLFELVRPTDSIPFVLLVADPMGKLYGSFVNSINSTLKQERGTCCDFGTRNELRIGYDVESFVGRGGLHFGSPGTLFVHRRFSRHWIPINSRTFDRIHKFDVERQAVCAGPIVLLDSRRPLHYEVER</sequence>